<evidence type="ECO:0000313" key="3">
    <source>
        <dbReference type="Proteomes" id="UP000000753"/>
    </source>
</evidence>
<dbReference type="STRING" id="225849.swp_1550"/>
<organism evidence="2 3">
    <name type="scientific">Shewanella piezotolerans (strain WP3 / JCM 13877)</name>
    <dbReference type="NCBI Taxonomy" id="225849"/>
    <lineage>
        <taxon>Bacteria</taxon>
        <taxon>Pseudomonadati</taxon>
        <taxon>Pseudomonadota</taxon>
        <taxon>Gammaproteobacteria</taxon>
        <taxon>Alteromonadales</taxon>
        <taxon>Shewanellaceae</taxon>
        <taxon>Shewanella</taxon>
    </lineage>
</organism>
<dbReference type="OrthoDB" id="5244399at2"/>
<dbReference type="EMBL" id="CP000472">
    <property type="protein sequence ID" value="ACJ28333.1"/>
    <property type="molecule type" value="Genomic_DNA"/>
</dbReference>
<dbReference type="Pfam" id="PF01312">
    <property type="entry name" value="Bac_export_2"/>
    <property type="match status" value="1"/>
</dbReference>
<dbReference type="InterPro" id="IPR006135">
    <property type="entry name" value="T3SS_substrate_exporter"/>
</dbReference>
<dbReference type="Proteomes" id="UP000000753">
    <property type="component" value="Chromosome"/>
</dbReference>
<keyword evidence="3" id="KW-1185">Reference proteome</keyword>
<evidence type="ECO:0000313" key="2">
    <source>
        <dbReference type="EMBL" id="ACJ28333.1"/>
    </source>
</evidence>
<dbReference type="AlphaFoldDB" id="B8CL07"/>
<dbReference type="Gene3D" id="3.40.1690.10">
    <property type="entry name" value="secretion proteins EscU"/>
    <property type="match status" value="1"/>
</dbReference>
<dbReference type="GO" id="GO:0009306">
    <property type="term" value="P:protein secretion"/>
    <property type="evidence" value="ECO:0007669"/>
    <property type="project" value="InterPro"/>
</dbReference>
<name>B8CL07_SHEPW</name>
<dbReference type="RefSeq" id="WP_020911711.1">
    <property type="nucleotide sequence ID" value="NC_011566.1"/>
</dbReference>
<dbReference type="InterPro" id="IPR029025">
    <property type="entry name" value="T3SS_substrate_exporter_C"/>
</dbReference>
<gene>
    <name evidence="2" type="ordered locus">swp_1550</name>
</gene>
<dbReference type="HOGENOM" id="CLU_041013_4_0_6"/>
<dbReference type="GO" id="GO:0016020">
    <property type="term" value="C:membrane"/>
    <property type="evidence" value="ECO:0007669"/>
    <property type="project" value="InterPro"/>
</dbReference>
<reference evidence="2 3" key="1">
    <citation type="journal article" date="2008" name="PLoS ONE">
        <title>Environmental adaptation: genomic analysis of the piezotolerant and psychrotolerant deep-sea iron reducing bacterium Shewanella piezotolerans WP3.</title>
        <authorList>
            <person name="Wang F."/>
            <person name="Wang J."/>
            <person name="Jian H."/>
            <person name="Zhang B."/>
            <person name="Li S."/>
            <person name="Wang F."/>
            <person name="Zeng X."/>
            <person name="Gao L."/>
            <person name="Bartlett D.H."/>
            <person name="Yu J."/>
            <person name="Hu S."/>
            <person name="Xiao X."/>
        </authorList>
    </citation>
    <scope>NUCLEOTIDE SEQUENCE [LARGE SCALE GENOMIC DNA]</scope>
    <source>
        <strain evidence="3">WP3 / JCM 13877</strain>
    </source>
</reference>
<dbReference type="KEGG" id="swp:swp_1550"/>
<sequence>MSQHEQSTKAVAVKYDQGAAPSISAKAEDELAQEMIALAEEAGIFIHKDEHLCEFLQKMDVGEAIPKELYLLIAELIAFAYVLDGKFPEKWNGMHEKIMEEV</sequence>
<dbReference type="eggNOG" id="COG2257">
    <property type="taxonomic scope" value="Bacteria"/>
</dbReference>
<evidence type="ECO:0000256" key="1">
    <source>
        <dbReference type="ARBA" id="ARBA00010690"/>
    </source>
</evidence>
<dbReference type="SUPFAM" id="SSF160544">
    <property type="entry name" value="EscU C-terminal domain-like"/>
    <property type="match status" value="1"/>
</dbReference>
<accession>B8CL07</accession>
<protein>
    <submittedName>
        <fullName evidence="2">FlhB domain protein</fullName>
    </submittedName>
</protein>
<proteinExistence type="inferred from homology"/>
<comment type="similarity">
    <text evidence="1">Belongs to the type III secretion exporter family.</text>
</comment>